<protein>
    <submittedName>
        <fullName evidence="1">Uncharacterized protein</fullName>
    </submittedName>
</protein>
<reference evidence="1 2" key="1">
    <citation type="journal article" date="2019" name="Int. J. Syst. Evol. Microbiol.">
        <title>The Global Catalogue of Microorganisms (GCM) 10K type strain sequencing project: providing services to taxonomists for standard genome sequencing and annotation.</title>
        <authorList>
            <consortium name="The Broad Institute Genomics Platform"/>
            <consortium name="The Broad Institute Genome Sequencing Center for Infectious Disease"/>
            <person name="Wu L."/>
            <person name="Ma J."/>
        </authorList>
    </citation>
    <scope>NUCLEOTIDE SEQUENCE [LARGE SCALE GENOMIC DNA]</scope>
    <source>
        <strain evidence="1 2">JCM 16014</strain>
    </source>
</reference>
<gene>
    <name evidence="1" type="ORF">GCM10009839_14430</name>
</gene>
<accession>A0ABN2TS04</accession>
<organism evidence="1 2">
    <name type="scientific">Catenulispora yoronensis</name>
    <dbReference type="NCBI Taxonomy" id="450799"/>
    <lineage>
        <taxon>Bacteria</taxon>
        <taxon>Bacillati</taxon>
        <taxon>Actinomycetota</taxon>
        <taxon>Actinomycetes</taxon>
        <taxon>Catenulisporales</taxon>
        <taxon>Catenulisporaceae</taxon>
        <taxon>Catenulispora</taxon>
    </lineage>
</organism>
<dbReference type="EMBL" id="BAAAQN010000006">
    <property type="protein sequence ID" value="GAA2019155.1"/>
    <property type="molecule type" value="Genomic_DNA"/>
</dbReference>
<dbReference type="RefSeq" id="WP_344664718.1">
    <property type="nucleotide sequence ID" value="NZ_BAAAQN010000006.1"/>
</dbReference>
<dbReference type="Proteomes" id="UP001500751">
    <property type="component" value="Unassembled WGS sequence"/>
</dbReference>
<name>A0ABN2TS04_9ACTN</name>
<evidence type="ECO:0000313" key="2">
    <source>
        <dbReference type="Proteomes" id="UP001500751"/>
    </source>
</evidence>
<sequence>MDTDIDTVVFVGVPDLVALTGLTKAYLSRIAKEAGAPEAKLPEPAALVNGKPTWTLDTALEAARNAGWTVDKSVVKNLKKARAAQKGFVPVGTAEGAQALGLTVPAYRARQFKGTLAPPSFQLGSIAHVWDLNALLAKARAAGDSIDEDAAAHWLERNGGERVPAVNRVVTLLRVDSAVISADVDTAKRNAQLLLENPEVLNTALADLGLRVLASSVESMEANPQP</sequence>
<comment type="caution">
    <text evidence="1">The sequence shown here is derived from an EMBL/GenBank/DDBJ whole genome shotgun (WGS) entry which is preliminary data.</text>
</comment>
<keyword evidence="2" id="KW-1185">Reference proteome</keyword>
<proteinExistence type="predicted"/>
<evidence type="ECO:0000313" key="1">
    <source>
        <dbReference type="EMBL" id="GAA2019155.1"/>
    </source>
</evidence>